<dbReference type="Gene3D" id="3.40.50.720">
    <property type="entry name" value="NAD(P)-binding Rossmann-like Domain"/>
    <property type="match status" value="1"/>
</dbReference>
<dbReference type="FunFam" id="3.40.50.720:FF:000084">
    <property type="entry name" value="Short-chain dehydrogenase reductase"/>
    <property type="match status" value="1"/>
</dbReference>
<proteinExistence type="inferred from homology"/>
<dbReference type="SUPFAM" id="SSF51735">
    <property type="entry name" value="NAD(P)-binding Rossmann-fold domains"/>
    <property type="match status" value="1"/>
</dbReference>
<dbReference type="PRINTS" id="PR00080">
    <property type="entry name" value="SDRFAMILY"/>
</dbReference>
<dbReference type="PROSITE" id="PS00061">
    <property type="entry name" value="ADH_SHORT"/>
    <property type="match status" value="1"/>
</dbReference>
<reference evidence="4 5" key="1">
    <citation type="submission" date="2019-06" db="EMBL/GenBank/DDBJ databases">
        <title>Whole genome shotgun sequence of Streptomyces gardneri NBRC 12865.</title>
        <authorList>
            <person name="Hosoyama A."/>
            <person name="Uohara A."/>
            <person name="Ohji S."/>
            <person name="Ichikawa N."/>
        </authorList>
    </citation>
    <scope>NUCLEOTIDE SEQUENCE [LARGE SCALE GENOMIC DNA]</scope>
    <source>
        <strain evidence="4 5">NBRC 12865</strain>
    </source>
</reference>
<gene>
    <name evidence="4" type="ORF">SGA01_68750</name>
</gene>
<dbReference type="Proteomes" id="UP000315226">
    <property type="component" value="Unassembled WGS sequence"/>
</dbReference>
<dbReference type="InterPro" id="IPR002347">
    <property type="entry name" value="SDR_fam"/>
</dbReference>
<dbReference type="Pfam" id="PF13561">
    <property type="entry name" value="adh_short_C2"/>
    <property type="match status" value="1"/>
</dbReference>
<accession>A0A4Y3RZD0</accession>
<dbReference type="PRINTS" id="PR00081">
    <property type="entry name" value="GDHRDH"/>
</dbReference>
<keyword evidence="5" id="KW-1185">Reference proteome</keyword>
<dbReference type="EMBL" id="BJMN01000054">
    <property type="protein sequence ID" value="GEB61270.1"/>
    <property type="molecule type" value="Genomic_DNA"/>
</dbReference>
<feature type="domain" description="Ketoreductase" evidence="3">
    <location>
        <begin position="11"/>
        <end position="193"/>
    </location>
</feature>
<evidence type="ECO:0000256" key="2">
    <source>
        <dbReference type="ARBA" id="ARBA00023002"/>
    </source>
</evidence>
<evidence type="ECO:0000259" key="3">
    <source>
        <dbReference type="SMART" id="SM00822"/>
    </source>
</evidence>
<dbReference type="CDD" id="cd05233">
    <property type="entry name" value="SDR_c"/>
    <property type="match status" value="1"/>
</dbReference>
<dbReference type="InterPro" id="IPR020904">
    <property type="entry name" value="Sc_DH/Rdtase_CS"/>
</dbReference>
<name>A0A4Y3RZD0_9ACTN</name>
<evidence type="ECO:0000313" key="5">
    <source>
        <dbReference type="Proteomes" id="UP000315226"/>
    </source>
</evidence>
<protein>
    <submittedName>
        <fullName evidence="4">3-oxoacyl-ACP reductase</fullName>
    </submittedName>
</protein>
<evidence type="ECO:0000256" key="1">
    <source>
        <dbReference type="ARBA" id="ARBA00006484"/>
    </source>
</evidence>
<dbReference type="SMART" id="SM00822">
    <property type="entry name" value="PKS_KR"/>
    <property type="match status" value="1"/>
</dbReference>
<dbReference type="PANTHER" id="PTHR42760:SF133">
    <property type="entry name" value="3-OXOACYL-[ACYL-CARRIER-PROTEIN] REDUCTASE"/>
    <property type="match status" value="1"/>
</dbReference>
<keyword evidence="2" id="KW-0560">Oxidoreductase</keyword>
<dbReference type="AlphaFoldDB" id="A0A4Y3RZD0"/>
<dbReference type="PANTHER" id="PTHR42760">
    <property type="entry name" value="SHORT-CHAIN DEHYDROGENASES/REDUCTASES FAMILY MEMBER"/>
    <property type="match status" value="1"/>
</dbReference>
<dbReference type="InterPro" id="IPR057326">
    <property type="entry name" value="KR_dom"/>
</dbReference>
<comment type="caution">
    <text evidence="4">The sequence shown here is derived from an EMBL/GenBank/DDBJ whole genome shotgun (WGS) entry which is preliminary data.</text>
</comment>
<dbReference type="GO" id="GO:0016616">
    <property type="term" value="F:oxidoreductase activity, acting on the CH-OH group of donors, NAD or NADP as acceptor"/>
    <property type="evidence" value="ECO:0007669"/>
    <property type="project" value="UniProtKB-ARBA"/>
</dbReference>
<organism evidence="4 5">
    <name type="scientific">Streptomyces gardneri</name>
    <dbReference type="NCBI Taxonomy" id="66892"/>
    <lineage>
        <taxon>Bacteria</taxon>
        <taxon>Bacillati</taxon>
        <taxon>Actinomycetota</taxon>
        <taxon>Actinomycetes</taxon>
        <taxon>Kitasatosporales</taxon>
        <taxon>Streptomycetaceae</taxon>
        <taxon>Streptomyces</taxon>
    </lineage>
</organism>
<evidence type="ECO:0000313" key="4">
    <source>
        <dbReference type="EMBL" id="GEB61270.1"/>
    </source>
</evidence>
<sequence>MGEAADMADERVYLVTGGGTGIGAATAQSLARAGHKVAVSGRRPEPLRLVAEETGALPVPSDIGDPAAVAALVETVVGTYGRLDGLVLNAGIGRGGGVGEVTLEDWDEVMRTNLTGPFLLLRAALPHLLDARGAVVAVASVSALRNGVGNAAYATSKAALLQLCRSLAVDYGGAGLRANTVCPSWVRTDMADRRMNRFAEEAGLGGNGLEAAYEEVTRVLPAGRPGEPEEVAEAIAWLLSPAASFVNGAVLTVDGGATALDPGTLGFDFRMEPRAPRA</sequence>
<comment type="similarity">
    <text evidence="1">Belongs to the short-chain dehydrogenases/reductases (SDR) family.</text>
</comment>
<dbReference type="InterPro" id="IPR036291">
    <property type="entry name" value="NAD(P)-bd_dom_sf"/>
</dbReference>